<dbReference type="SUPFAM" id="SSF51246">
    <property type="entry name" value="Rudiment single hybrid motif"/>
    <property type="match status" value="1"/>
</dbReference>
<dbReference type="Pfam" id="PF08326">
    <property type="entry name" value="ACC_central"/>
    <property type="match status" value="2"/>
</dbReference>
<dbReference type="InterPro" id="IPR011763">
    <property type="entry name" value="COA_CT_C"/>
</dbReference>
<dbReference type="InterPro" id="IPR029045">
    <property type="entry name" value="ClpP/crotonase-like_dom_sf"/>
</dbReference>
<dbReference type="FunFam" id="2.40.50.100:FF:000005">
    <property type="entry name" value="Acetyl-CoA carboxylase 1"/>
    <property type="match status" value="1"/>
</dbReference>
<evidence type="ECO:0000256" key="10">
    <source>
        <dbReference type="ARBA" id="ARBA00023267"/>
    </source>
</evidence>
<dbReference type="InterPro" id="IPR013815">
    <property type="entry name" value="ATP_grasp_subdomain_1"/>
</dbReference>
<comment type="cofactor">
    <cofactor evidence="1">
        <name>biotin</name>
        <dbReference type="ChEBI" id="CHEBI:57586"/>
    </cofactor>
</comment>
<dbReference type="PROSITE" id="PS50975">
    <property type="entry name" value="ATP_GRASP"/>
    <property type="match status" value="1"/>
</dbReference>
<dbReference type="Pfam" id="PF02786">
    <property type="entry name" value="CPSase_L_D2"/>
    <property type="match status" value="1"/>
</dbReference>
<dbReference type="GO" id="GO:0004075">
    <property type="term" value="F:biotin carboxylase activity"/>
    <property type="evidence" value="ECO:0007669"/>
    <property type="project" value="UniProtKB-EC"/>
</dbReference>
<keyword evidence="10" id="KW-0092">Biotin</keyword>
<dbReference type="CDD" id="cd06850">
    <property type="entry name" value="biotinyl_domain"/>
    <property type="match status" value="1"/>
</dbReference>
<dbReference type="InterPro" id="IPR016185">
    <property type="entry name" value="PreATP-grasp_dom_sf"/>
</dbReference>
<feature type="region of interest" description="Disordered" evidence="15">
    <location>
        <begin position="1"/>
        <end position="33"/>
    </location>
</feature>
<evidence type="ECO:0000256" key="1">
    <source>
        <dbReference type="ARBA" id="ARBA00001953"/>
    </source>
</evidence>
<dbReference type="PROSITE" id="PS50979">
    <property type="entry name" value="BC"/>
    <property type="match status" value="1"/>
</dbReference>
<dbReference type="Gene3D" id="3.30.1490.20">
    <property type="entry name" value="ATP-grasp fold, A domain"/>
    <property type="match status" value="1"/>
</dbReference>
<dbReference type="PROSITE" id="PS50989">
    <property type="entry name" value="COA_CT_CTER"/>
    <property type="match status" value="1"/>
</dbReference>
<dbReference type="InterPro" id="IPR005481">
    <property type="entry name" value="BC-like_N"/>
</dbReference>
<dbReference type="InterPro" id="IPR034733">
    <property type="entry name" value="AcCoA_carboxyl_beta"/>
</dbReference>
<keyword evidence="8" id="KW-0443">Lipid metabolism</keyword>
<evidence type="ECO:0000313" key="20">
    <source>
        <dbReference type="EMBL" id="JAT72699.1"/>
    </source>
</evidence>
<feature type="domain" description="CoA carboxyltransferase N-terminal" evidence="18">
    <location>
        <begin position="1618"/>
        <end position="1969"/>
    </location>
</feature>
<evidence type="ECO:0000259" key="17">
    <source>
        <dbReference type="PROSITE" id="PS50979"/>
    </source>
</evidence>
<organism evidence="20">
    <name type="scientific">Auxenochlorella protothecoides</name>
    <name type="common">Green microalga</name>
    <name type="synonym">Chlorella protothecoides</name>
    <dbReference type="NCBI Taxonomy" id="3075"/>
    <lineage>
        <taxon>Eukaryota</taxon>
        <taxon>Viridiplantae</taxon>
        <taxon>Chlorophyta</taxon>
        <taxon>core chlorophytes</taxon>
        <taxon>Trebouxiophyceae</taxon>
        <taxon>Chlorellales</taxon>
        <taxon>Chlorellaceae</taxon>
        <taxon>Auxenochlorella</taxon>
    </lineage>
</organism>
<dbReference type="PANTHER" id="PTHR45728:SF3">
    <property type="entry name" value="ACETYL-COA CARBOXYLASE"/>
    <property type="match status" value="1"/>
</dbReference>
<evidence type="ECO:0000256" key="12">
    <source>
        <dbReference type="ARBA" id="ARBA00048065"/>
    </source>
</evidence>
<comment type="pathway">
    <text evidence="2">Lipid metabolism; malonyl-CoA biosynthesis; malonyl-CoA from acetyl-CoA: step 1/1.</text>
</comment>
<dbReference type="InterPro" id="IPR049076">
    <property type="entry name" value="ACCA"/>
</dbReference>
<dbReference type="GO" id="GO:0003989">
    <property type="term" value="F:acetyl-CoA carboxylase activity"/>
    <property type="evidence" value="ECO:0007669"/>
    <property type="project" value="UniProtKB-EC"/>
</dbReference>
<dbReference type="Gene3D" id="3.40.50.20">
    <property type="match status" value="1"/>
</dbReference>
<dbReference type="GO" id="GO:2001295">
    <property type="term" value="P:malonyl-CoA biosynthetic process"/>
    <property type="evidence" value="ECO:0007669"/>
    <property type="project" value="UniProtKB-UniPathway"/>
</dbReference>
<dbReference type="FunFam" id="3.30.1490.20:FF:000003">
    <property type="entry name" value="acetyl-CoA carboxylase isoform X1"/>
    <property type="match status" value="1"/>
</dbReference>
<name>A0A1D2A0H8_AUXPR</name>
<dbReference type="InterPro" id="IPR011764">
    <property type="entry name" value="Biotin_carboxylation_dom"/>
</dbReference>
<evidence type="ECO:0000256" key="3">
    <source>
        <dbReference type="ARBA" id="ARBA00022516"/>
    </source>
</evidence>
<dbReference type="Pfam" id="PF21385">
    <property type="entry name" value="ACCA_BT"/>
    <property type="match status" value="1"/>
</dbReference>
<dbReference type="Pfam" id="PF00364">
    <property type="entry name" value="Biotin_lipoyl"/>
    <property type="match status" value="1"/>
</dbReference>
<dbReference type="GO" id="GO:0046872">
    <property type="term" value="F:metal ion binding"/>
    <property type="evidence" value="ECO:0007669"/>
    <property type="project" value="InterPro"/>
</dbReference>
<reference evidence="20" key="1">
    <citation type="submission" date="2015-08" db="EMBL/GenBank/DDBJ databases">
        <authorList>
            <person name="Babu N.S."/>
            <person name="Beckwith C.J."/>
            <person name="Beseler K.G."/>
            <person name="Brison A."/>
            <person name="Carone J.V."/>
            <person name="Caskin T.P."/>
            <person name="Diamond M."/>
            <person name="Durham M.E."/>
            <person name="Foxe J.M."/>
            <person name="Go M."/>
            <person name="Henderson B.A."/>
            <person name="Jones I.B."/>
            <person name="McGettigan J.A."/>
            <person name="Micheletti S.J."/>
            <person name="Nasrallah M.E."/>
            <person name="Ortiz D."/>
            <person name="Piller C.R."/>
            <person name="Privatt S.R."/>
            <person name="Schneider S.L."/>
            <person name="Sharp S."/>
            <person name="Smith T.C."/>
            <person name="Stanton J.D."/>
            <person name="Ullery H.E."/>
            <person name="Wilson R.J."/>
            <person name="Serrano M.G."/>
            <person name="Buck G."/>
            <person name="Lee V."/>
            <person name="Wang Y."/>
            <person name="Carvalho R."/>
            <person name="Voegtly L."/>
            <person name="Shi R."/>
            <person name="Duckworth R."/>
            <person name="Johnson A."/>
            <person name="Loviza R."/>
            <person name="Walstead R."/>
            <person name="Shah Z."/>
            <person name="Kiflezghi M."/>
            <person name="Wade K."/>
            <person name="Ball S.L."/>
            <person name="Bradley K.W."/>
            <person name="Asai D.J."/>
            <person name="Bowman C.A."/>
            <person name="Russell D.A."/>
            <person name="Pope W.H."/>
            <person name="Jacobs-Sera D."/>
            <person name="Hendrix R.W."/>
            <person name="Hatfull G.F."/>
        </authorList>
    </citation>
    <scope>NUCLEOTIDE SEQUENCE</scope>
</reference>
<gene>
    <name evidence="20" type="ORF">g.19687</name>
</gene>
<evidence type="ECO:0000256" key="7">
    <source>
        <dbReference type="ARBA" id="ARBA00022840"/>
    </source>
</evidence>
<dbReference type="InterPro" id="IPR011761">
    <property type="entry name" value="ATP-grasp"/>
</dbReference>
<dbReference type="Gene3D" id="2.40.460.10">
    <property type="entry name" value="Biotin dependent carboxylase carboxyltransferase"/>
    <property type="match status" value="1"/>
</dbReference>
<dbReference type="EMBL" id="GDKF01005923">
    <property type="protein sequence ID" value="JAT72699.1"/>
    <property type="molecule type" value="Transcribed_RNA"/>
</dbReference>
<evidence type="ECO:0000256" key="11">
    <source>
        <dbReference type="ARBA" id="ARBA00023268"/>
    </source>
</evidence>
<feature type="domain" description="CoA carboxyltransferase C-terminal" evidence="19">
    <location>
        <begin position="1973"/>
        <end position="2292"/>
    </location>
</feature>
<dbReference type="Pfam" id="PF00289">
    <property type="entry name" value="Biotin_carb_N"/>
    <property type="match status" value="1"/>
</dbReference>
<dbReference type="Gene3D" id="2.40.50.100">
    <property type="match status" value="1"/>
</dbReference>
<evidence type="ECO:0000256" key="5">
    <source>
        <dbReference type="ARBA" id="ARBA00022741"/>
    </source>
</evidence>
<evidence type="ECO:0000256" key="2">
    <source>
        <dbReference type="ARBA" id="ARBA00004956"/>
    </source>
</evidence>
<evidence type="ECO:0000256" key="15">
    <source>
        <dbReference type="SAM" id="MobiDB-lite"/>
    </source>
</evidence>
<dbReference type="PANTHER" id="PTHR45728">
    <property type="entry name" value="ACETYL-COA CARBOXYLASE, ISOFORM A"/>
    <property type="match status" value="1"/>
</dbReference>
<dbReference type="PROSITE" id="PS00867">
    <property type="entry name" value="CPSASE_2"/>
    <property type="match status" value="1"/>
</dbReference>
<dbReference type="SUPFAM" id="SSF52440">
    <property type="entry name" value="PreATP-grasp domain"/>
    <property type="match status" value="1"/>
</dbReference>
<dbReference type="InterPro" id="IPR005482">
    <property type="entry name" value="Biotin_COase_C"/>
</dbReference>
<accession>A0A1D2A0H8</accession>
<evidence type="ECO:0000256" key="9">
    <source>
        <dbReference type="ARBA" id="ARBA00023160"/>
    </source>
</evidence>
<dbReference type="InterPro" id="IPR000089">
    <property type="entry name" value="Biotin_lipoyl"/>
</dbReference>
<evidence type="ECO:0000259" key="19">
    <source>
        <dbReference type="PROSITE" id="PS50989"/>
    </source>
</evidence>
<dbReference type="GO" id="GO:0005524">
    <property type="term" value="F:ATP binding"/>
    <property type="evidence" value="ECO:0007669"/>
    <property type="project" value="UniProtKB-UniRule"/>
</dbReference>
<proteinExistence type="predicted"/>
<comment type="catalytic activity">
    <reaction evidence="13">
        <text>N(6)-biotinyl-L-lysyl-[protein] + hydrogencarbonate + ATP = N(6)-carboxybiotinyl-L-lysyl-[protein] + ADP + phosphate + H(+)</text>
        <dbReference type="Rhea" id="RHEA:13501"/>
        <dbReference type="Rhea" id="RHEA-COMP:10505"/>
        <dbReference type="Rhea" id="RHEA-COMP:10506"/>
        <dbReference type="ChEBI" id="CHEBI:15378"/>
        <dbReference type="ChEBI" id="CHEBI:17544"/>
        <dbReference type="ChEBI" id="CHEBI:30616"/>
        <dbReference type="ChEBI" id="CHEBI:43474"/>
        <dbReference type="ChEBI" id="CHEBI:83144"/>
        <dbReference type="ChEBI" id="CHEBI:83145"/>
        <dbReference type="ChEBI" id="CHEBI:456216"/>
        <dbReference type="EC" id="6.3.4.14"/>
    </reaction>
</comment>
<keyword evidence="11" id="KW-0511">Multifunctional enzyme</keyword>
<evidence type="ECO:0000256" key="14">
    <source>
        <dbReference type="PROSITE-ProRule" id="PRU00409"/>
    </source>
</evidence>
<keyword evidence="4" id="KW-0436">Ligase</keyword>
<comment type="catalytic activity">
    <reaction evidence="12">
        <text>hydrogencarbonate + acetyl-CoA + ATP = malonyl-CoA + ADP + phosphate + H(+)</text>
        <dbReference type="Rhea" id="RHEA:11308"/>
        <dbReference type="ChEBI" id="CHEBI:15378"/>
        <dbReference type="ChEBI" id="CHEBI:17544"/>
        <dbReference type="ChEBI" id="CHEBI:30616"/>
        <dbReference type="ChEBI" id="CHEBI:43474"/>
        <dbReference type="ChEBI" id="CHEBI:57288"/>
        <dbReference type="ChEBI" id="CHEBI:57384"/>
        <dbReference type="ChEBI" id="CHEBI:456216"/>
        <dbReference type="EC" id="6.4.1.2"/>
    </reaction>
</comment>
<evidence type="ECO:0000256" key="8">
    <source>
        <dbReference type="ARBA" id="ARBA00023098"/>
    </source>
</evidence>
<dbReference type="InterPro" id="IPR011054">
    <property type="entry name" value="Rudment_hybrid_motif"/>
</dbReference>
<dbReference type="InterPro" id="IPR011053">
    <property type="entry name" value="Single_hybrid_motif"/>
</dbReference>
<keyword evidence="9" id="KW-0275">Fatty acid biosynthesis</keyword>
<keyword evidence="7 14" id="KW-0067">ATP-binding</keyword>
<evidence type="ECO:0000259" key="18">
    <source>
        <dbReference type="PROSITE" id="PS50980"/>
    </source>
</evidence>
<dbReference type="GO" id="GO:0006633">
    <property type="term" value="P:fatty acid biosynthetic process"/>
    <property type="evidence" value="ECO:0007669"/>
    <property type="project" value="UniProtKB-KW"/>
</dbReference>
<dbReference type="Pfam" id="PF02785">
    <property type="entry name" value="Biotin_carb_C"/>
    <property type="match status" value="1"/>
</dbReference>
<dbReference type="SUPFAM" id="SSF56059">
    <property type="entry name" value="Glutathione synthetase ATP-binding domain-like"/>
    <property type="match status" value="1"/>
</dbReference>
<dbReference type="SMART" id="SM00878">
    <property type="entry name" value="Biotin_carb_C"/>
    <property type="match status" value="1"/>
</dbReference>
<sequence>MTVPKPADSAPESTNPSKPSAMADNGAAKLAKTNSTRSLLSVSYRELSSTTSSRGVPRRTADVSAALEQRIQEWGGDRAIHSVLVANNGLAAVKFIRSIRSWAYKTFGNERTVKLIAMATPEDMRADAEHIRMADQFVEVPGGKNVNNYANVGLITSVAVRTGVDAVWPGWGHASEMPELPDALDATPTCIRFIGPPSGPMAALGDKVGSTILAQAAGVPTLAWSGSGVSIAYRDCPGGEIPAATYAAACVSGLDAALASCEAIGYPAMLKASWGGGGKGIRRVLNAEDVRAAFPQVQGEVPGSPVFAMRLAPQSRHLEVQLLADRHGAVASLFSRDCSVQRRHQKIVEEGPVTAAPAAVLEDMEARARALARAVGYVGAATVEYLYLVESGEYAFLELNPRLQVEHPVTEWIAGVNIPAAQLLIAAGVPLHRLPDLRALYGADPAGDSPIDFEGPGRRPPAGHVVAVRITAENAHDGFKPTAGAIDEVSFRSTPDVWGYFSVKAGSAVHEFADSQFGHLFARGDCREAAIRAMVVALKEVKIRGEIHTPVDYVADMIQSPDFLGNAHHTGWLDARIAAQVRAQRPPWHLVVAAGAVLRATQRVAARAAEFLAFLQKGQLPPDRVSLIHLTEEFVVDGVKYAVDVRRRGPQAYRLTLGGVGVDATARTLKDGGLLLQLDGQAHVLHAEEEALGTRITVGSQTCLLSNEHDPSQLMAVSTGKLVRHLVEDGQHVASDAPYAEVEVMKMMMTLLAPAAGLVAWEAPEGATLAPGLLLARLTLDDPGAVRRAVPCALPFPELGPPSPDYDGLVARCAAALEAAENVLAGYDADVPAVVSALLAALDDPALALVQWEAAYGVVAPRLPAPLAARLDALLAEGLAELAGASPRVGVAAEQMVVVPGVGAGVGEAGGDSADTPAATPSPQVLRRVTPATRCTARLAEAMQAALAGAEPEARAALAPLLAPLLEVASAHGAGPEAHARAVAARLLESYLAVEERFETGGAATAQEVIDGLRAQHADDHGAVLAIAVAHQSSAPRAELVGRLLTALVLPAPDAYRPLLRRLAALGGAGAAGVARRAQRLLERSLLGELRALAARALSGLDMFSEAALRDLGAADAGDADVGAWAGGAQVAQGRAASTPTPAGVARRPTLVEGLYAGLGNLSAAAASVDARMAMLVEAPAAVDDALASLLDHPDPVLQRRALSTYIKRIYFPSMLHEPELTGLGARGSLAAVWAHACAVPGAAAGPRAERHGAALVVPGLADLAEALAEAVHLRAQTGMAGLAEGVLHVALTGEPGAALALSPEAQAALGTIGTADYAPPCADEDAEPGVPDPSVVAASAAAALAALAPRLAAAGFLAVSFLARRGGLAPLRVVFYAAPGAPGGYALGPVLGAVEPPTAAALELARLAARRGAAHASSRNRQWHVWCVEERAGPRSAALHRAFLRGVVRSLGRPALLSAGYARNAPAVAAAALEEIEATLAGAAAELGRLGGQRPGGSRPDWAHVFLSVLSPLPLGGARDEAGVAHALVAGAAGVALRNAAALRAAAVAQWELRLRDAGGGPAWRVVVSAPTGHEAGEECVDVYREEPGPGGEPVLRARAPGLRAPGALDGARVLEPHAPLEALQQRRLTARRHRTTYAYDFPAVFENALRMAWLERAAAGEAAGPGPDGRLVTAEELVPDAELNGYEGGSGRISLVQRPPSRNDVGVVAWLLTLRTPECPRGRQLVAVANDITFNSGSFGPREDAFFKAATEFALEERLPLVYLAANSGARVGLAEEVKRCLRVEWNVAGEPTRGFKYLYLDEADHADLLARAPPDAPPLASTPLDHPGGRRHVLRDVVGLEDGLGVECLSGSGAIAGAYARAFREGWTLTLVSGRSVGIGAYLARLGRRCVQRREQPIILTGYAALNKLLGREVYTSQQQLGGPRVMGANGVSHHVVEDDLAGVAALLRWLAYTPARLGDAPPALPGADPVARAVAYAPAEGERLEARAAIAGCEGGDGAGGGGGLDRDPSPAWRGGLFDRGSWTEAQAGWARTVVTGRARLGGLPVGVVAVEVGTVTLHVPADPGMPDSAERMIPQAGQVWYPDSALKTAQAIEEFGLEGLPLFILANWRGFSGGQRDLFEGVLQAGSQIVEALRTYRHPVTVYLGPGCELRGGAWVVVDSQINPAAIEMYADPTAQGAVLEPQGVVEIKFRNAELIAAMHRLDSKLAEIKKEGGTKAAGAVKAREAELLPVYKQVAEQFAQMHDGPVRMLAKGVIRGIVPWASSRAFFAARLRRRLAQESLVRQVAAADAELSPGEALARLRSWFLSSPLPAADALGEAASRGTVLARAVDDAEALWRDDARFLAWAEAEAGASRIAMELKALRTGVAMRSVEELCQTPEGTLGLVRGLDDAIKSNPALLLQLRSLLK</sequence>
<dbReference type="InterPro" id="IPR005479">
    <property type="entry name" value="CPAse_ATP-bd"/>
</dbReference>
<dbReference type="PROSITE" id="PS50980">
    <property type="entry name" value="COA_CT_NTER"/>
    <property type="match status" value="1"/>
</dbReference>
<dbReference type="Gene3D" id="3.30.470.20">
    <property type="entry name" value="ATP-grasp fold, B domain"/>
    <property type="match status" value="1"/>
</dbReference>
<keyword evidence="6" id="KW-0276">Fatty acid metabolism</keyword>
<feature type="domain" description="ATP-grasp" evidence="16">
    <location>
        <begin position="233"/>
        <end position="427"/>
    </location>
</feature>
<dbReference type="Gene3D" id="3.90.1770.10">
    <property type="entry name" value="PreATP-grasp domain"/>
    <property type="match status" value="1"/>
</dbReference>
<dbReference type="InterPro" id="IPR049074">
    <property type="entry name" value="ACCA_BT"/>
</dbReference>
<dbReference type="InterPro" id="IPR011762">
    <property type="entry name" value="COA_CT_N"/>
</dbReference>
<evidence type="ECO:0000256" key="13">
    <source>
        <dbReference type="ARBA" id="ARBA00048600"/>
    </source>
</evidence>
<keyword evidence="3" id="KW-0444">Lipid biosynthesis</keyword>
<dbReference type="InterPro" id="IPR013537">
    <property type="entry name" value="AcCoA_COase_cen"/>
</dbReference>
<keyword evidence="5 14" id="KW-0547">Nucleotide-binding</keyword>
<protein>
    <submittedName>
        <fullName evidence="20">Uncharacterized protein</fullName>
    </submittedName>
</protein>
<evidence type="ECO:0000256" key="4">
    <source>
        <dbReference type="ARBA" id="ARBA00022598"/>
    </source>
</evidence>
<dbReference type="UniPathway" id="UPA00655">
    <property type="reaction ID" value="UER00711"/>
</dbReference>
<dbReference type="SUPFAM" id="SSF52096">
    <property type="entry name" value="ClpP/crotonase"/>
    <property type="match status" value="2"/>
</dbReference>
<evidence type="ECO:0000259" key="16">
    <source>
        <dbReference type="PROSITE" id="PS50975"/>
    </source>
</evidence>
<dbReference type="Gene3D" id="3.90.226.10">
    <property type="entry name" value="2-enoyl-CoA Hydratase, Chain A, domain 1"/>
    <property type="match status" value="2"/>
</dbReference>
<evidence type="ECO:0000256" key="6">
    <source>
        <dbReference type="ARBA" id="ARBA00022832"/>
    </source>
</evidence>
<dbReference type="Pfam" id="PF01039">
    <property type="entry name" value="Carboxyl_trans"/>
    <property type="match status" value="1"/>
</dbReference>
<feature type="domain" description="Biotin carboxylation" evidence="17">
    <location>
        <begin position="79"/>
        <end position="578"/>
    </location>
</feature>
<dbReference type="SUPFAM" id="SSF51230">
    <property type="entry name" value="Single hybrid motif"/>
    <property type="match status" value="1"/>
</dbReference>